<dbReference type="InterPro" id="IPR005312">
    <property type="entry name" value="DUF1759"/>
</dbReference>
<accession>A0A8S9Z7B4</accession>
<dbReference type="Proteomes" id="UP000822476">
    <property type="component" value="Unassembled WGS sequence"/>
</dbReference>
<keyword evidence="2" id="KW-1185">Reference proteome</keyword>
<dbReference type="OrthoDB" id="6283219at2759"/>
<organism evidence="1 2">
    <name type="scientific">Paragonimus skrjabini miyazakii</name>
    <dbReference type="NCBI Taxonomy" id="59628"/>
    <lineage>
        <taxon>Eukaryota</taxon>
        <taxon>Metazoa</taxon>
        <taxon>Spiralia</taxon>
        <taxon>Lophotrochozoa</taxon>
        <taxon>Platyhelminthes</taxon>
        <taxon>Trematoda</taxon>
        <taxon>Digenea</taxon>
        <taxon>Plagiorchiida</taxon>
        <taxon>Troglotremata</taxon>
        <taxon>Troglotrematidae</taxon>
        <taxon>Paragonimus</taxon>
    </lineage>
</organism>
<reference evidence="1" key="1">
    <citation type="submission" date="2019-07" db="EMBL/GenBank/DDBJ databases">
        <title>Annotation for the trematode Paragonimus miyazaki's.</title>
        <authorList>
            <person name="Choi Y.-J."/>
        </authorList>
    </citation>
    <scope>NUCLEOTIDE SEQUENCE</scope>
    <source>
        <strain evidence="1">Japan</strain>
    </source>
</reference>
<dbReference type="AlphaFoldDB" id="A0A8S9Z7B4"/>
<comment type="caution">
    <text evidence="1">The sequence shown here is derived from an EMBL/GenBank/DDBJ whole genome shotgun (WGS) entry which is preliminary data.</text>
</comment>
<sequence>MSVNELQDDVLSNCGSVSTSAGGRELKLARIRIQQLELQLALKDKMEQCRIEYEDDVKMLNEHADSVISDHPARKPLLSSLPQSSTSPAKPHCCAMEQGCNNTKPTDSVLRVRSEHHRELGLTSELGNLLSICMGLPKKELKKFSVNPMDHWGFIRSFMSGVDRYTDDFANRLSYLIQYCDGEALDAIKGCTVLKPESGYNEAISILQRRFGEPYIIARCYIRSLAEGCILKQDDEKGLTDLAEKMKMCATTLRQLHYESDMNSCRTLRDIVRRLPTPTQSKWFELATTILRHGREPSFTDLTSLALKHAIKDNLDAEGQFTTEMLQRAFYVDDCLMSVSPAKEMQAVALLLESILLKGGFRLTKFYSNVKGALNDIPVEDLSSVTVNLDRQQTVLQKAL</sequence>
<name>A0A8S9Z7B4_9TREM</name>
<dbReference type="EMBL" id="JTDE01000038">
    <property type="protein sequence ID" value="KAF7262544.1"/>
    <property type="molecule type" value="Genomic_DNA"/>
</dbReference>
<dbReference type="Pfam" id="PF03564">
    <property type="entry name" value="DUF1759"/>
    <property type="match status" value="1"/>
</dbReference>
<proteinExistence type="predicted"/>
<dbReference type="PANTHER" id="PTHR47331">
    <property type="entry name" value="PHD-TYPE DOMAIN-CONTAINING PROTEIN"/>
    <property type="match status" value="1"/>
</dbReference>
<evidence type="ECO:0000313" key="2">
    <source>
        <dbReference type="Proteomes" id="UP000822476"/>
    </source>
</evidence>
<gene>
    <name evidence="1" type="ORF">EG68_00237</name>
</gene>
<evidence type="ECO:0000313" key="1">
    <source>
        <dbReference type="EMBL" id="KAF7262544.1"/>
    </source>
</evidence>
<protein>
    <submittedName>
        <fullName evidence="1">Uncharacterized protein</fullName>
    </submittedName>
</protein>